<evidence type="ECO:0000259" key="1">
    <source>
        <dbReference type="PROSITE" id="PS50846"/>
    </source>
</evidence>
<organism evidence="2 3">
    <name type="scientific">Glaciimonas soli</name>
    <dbReference type="NCBI Taxonomy" id="2590999"/>
    <lineage>
        <taxon>Bacteria</taxon>
        <taxon>Pseudomonadati</taxon>
        <taxon>Pseudomonadota</taxon>
        <taxon>Betaproteobacteria</taxon>
        <taxon>Burkholderiales</taxon>
        <taxon>Oxalobacteraceae</taxon>
        <taxon>Glaciimonas</taxon>
    </lineage>
</organism>
<dbReference type="SUPFAM" id="SSF55008">
    <property type="entry name" value="HMA, heavy metal-associated domain"/>
    <property type="match status" value="1"/>
</dbReference>
<dbReference type="Gene3D" id="3.30.70.100">
    <property type="match status" value="1"/>
</dbReference>
<proteinExistence type="predicted"/>
<dbReference type="InterPro" id="IPR006121">
    <property type="entry name" value="HMA_dom"/>
</dbReference>
<evidence type="ECO:0000313" key="2">
    <source>
        <dbReference type="EMBL" id="MQQ99936.1"/>
    </source>
</evidence>
<name>A0A843YPN2_9BURK</name>
<dbReference type="AlphaFoldDB" id="A0A843YPN2"/>
<evidence type="ECO:0000313" key="3">
    <source>
        <dbReference type="Proteomes" id="UP000451565"/>
    </source>
</evidence>
<reference evidence="2 3" key="1">
    <citation type="submission" date="2019-10" db="EMBL/GenBank/DDBJ databases">
        <title>Glaciimonas soli sp. nov., a psychrophilic bacterium isolated from the forest soil of a high elevation mountain in Taiwan.</title>
        <authorList>
            <person name="Wang L.-T."/>
            <person name="Shieh W.Y."/>
        </authorList>
    </citation>
    <scope>NUCLEOTIDE SEQUENCE [LARGE SCALE GENOMIC DNA]</scope>
    <source>
        <strain evidence="2 3">GS1</strain>
    </source>
</reference>
<sequence>MLTFNVADMTCGRCESRIKAAIGTVDSDAKVEVLKAEKKVSIQSTLDAELFAEAIREAGYTPLPA</sequence>
<dbReference type="CDD" id="cd00371">
    <property type="entry name" value="HMA"/>
    <property type="match status" value="1"/>
</dbReference>
<gene>
    <name evidence="2" type="ORF">GEV47_04455</name>
</gene>
<accession>A0A843YPN2</accession>
<dbReference type="GO" id="GO:0046872">
    <property type="term" value="F:metal ion binding"/>
    <property type="evidence" value="ECO:0007669"/>
    <property type="project" value="InterPro"/>
</dbReference>
<comment type="caution">
    <text evidence="2">The sequence shown here is derived from an EMBL/GenBank/DDBJ whole genome shotgun (WGS) entry which is preliminary data.</text>
</comment>
<dbReference type="EMBL" id="WINI01000001">
    <property type="protein sequence ID" value="MQQ99936.1"/>
    <property type="molecule type" value="Genomic_DNA"/>
</dbReference>
<dbReference type="PROSITE" id="PS50846">
    <property type="entry name" value="HMA_2"/>
    <property type="match status" value="1"/>
</dbReference>
<dbReference type="InterPro" id="IPR036163">
    <property type="entry name" value="HMA_dom_sf"/>
</dbReference>
<feature type="domain" description="HMA" evidence="1">
    <location>
        <begin position="1"/>
        <end position="63"/>
    </location>
</feature>
<protein>
    <submittedName>
        <fullName evidence="2">Copper chaperone</fullName>
    </submittedName>
</protein>
<dbReference type="Pfam" id="PF00403">
    <property type="entry name" value="HMA"/>
    <property type="match status" value="1"/>
</dbReference>
<keyword evidence="3" id="KW-1185">Reference proteome</keyword>
<dbReference type="RefSeq" id="WP_153233466.1">
    <property type="nucleotide sequence ID" value="NZ_WINI01000001.1"/>
</dbReference>
<dbReference type="Proteomes" id="UP000451565">
    <property type="component" value="Unassembled WGS sequence"/>
</dbReference>